<keyword evidence="6 13" id="KW-0479">Metal-binding</keyword>
<evidence type="ECO:0000256" key="15">
    <source>
        <dbReference type="SAM" id="MobiDB-lite"/>
    </source>
</evidence>
<dbReference type="NCBIfam" id="TIGR01235">
    <property type="entry name" value="pyruv_carbox"/>
    <property type="match status" value="1"/>
</dbReference>
<feature type="binding site" evidence="13">
    <location>
        <position position="782"/>
    </location>
    <ligand>
        <name>Mn(2+)</name>
        <dbReference type="ChEBI" id="CHEBI:29035"/>
    </ligand>
</feature>
<reference evidence="20 21" key="1">
    <citation type="journal article" date="2012" name="Genome Biol.">
        <title>Genome and low-iron response of an oceanic diatom adapted to chronic iron limitation.</title>
        <authorList>
            <person name="Lommer M."/>
            <person name="Specht M."/>
            <person name="Roy A.S."/>
            <person name="Kraemer L."/>
            <person name="Andreson R."/>
            <person name="Gutowska M.A."/>
            <person name="Wolf J."/>
            <person name="Bergner S.V."/>
            <person name="Schilhabel M.B."/>
            <person name="Klostermeier U.C."/>
            <person name="Beiko R.G."/>
            <person name="Rosenstiel P."/>
            <person name="Hippler M."/>
            <person name="Laroche J."/>
        </authorList>
    </citation>
    <scope>NUCLEOTIDE SEQUENCE [LARGE SCALE GENOMIC DNA]</scope>
    <source>
        <strain evidence="20 21">CCMP1005</strain>
    </source>
</reference>
<evidence type="ECO:0000256" key="11">
    <source>
        <dbReference type="PIRSR" id="PIRSR001594-1"/>
    </source>
</evidence>
<keyword evidence="8 12" id="KW-0067">ATP-binding</keyword>
<dbReference type="NCBIfam" id="NF006761">
    <property type="entry name" value="PRK09282.1"/>
    <property type="match status" value="1"/>
</dbReference>
<feature type="binding site" evidence="13">
    <location>
        <position position="780"/>
    </location>
    <ligand>
        <name>Mn(2+)</name>
        <dbReference type="ChEBI" id="CHEBI:29035"/>
    </ligand>
</feature>
<feature type="binding site" evidence="13">
    <location>
        <position position="581"/>
    </location>
    <ligand>
        <name>Mn(2+)</name>
        <dbReference type="ChEBI" id="CHEBI:29035"/>
    </ligand>
</feature>
<dbReference type="CDD" id="cd07937">
    <property type="entry name" value="DRE_TIM_PC_TC_5S"/>
    <property type="match status" value="1"/>
</dbReference>
<dbReference type="SUPFAM" id="SSF52440">
    <property type="entry name" value="PreATP-grasp domain"/>
    <property type="match status" value="1"/>
</dbReference>
<dbReference type="Pfam" id="PF00682">
    <property type="entry name" value="HMGL-like"/>
    <property type="match status" value="1"/>
</dbReference>
<dbReference type="PROSITE" id="PS50968">
    <property type="entry name" value="BIOTINYL_LIPOYL"/>
    <property type="match status" value="1"/>
</dbReference>
<evidence type="ECO:0000259" key="17">
    <source>
        <dbReference type="PROSITE" id="PS50975"/>
    </source>
</evidence>
<gene>
    <name evidence="20" type="ORF">THAOC_31413</name>
</gene>
<feature type="binding site" evidence="12">
    <location>
        <position position="224"/>
    </location>
    <ligand>
        <name>ATP</name>
        <dbReference type="ChEBI" id="CHEBI:30616"/>
    </ligand>
</feature>
<dbReference type="InterPro" id="IPR011054">
    <property type="entry name" value="Rudment_hybrid_motif"/>
</dbReference>
<comment type="cofactor">
    <cofactor evidence="1">
        <name>biotin</name>
        <dbReference type="ChEBI" id="CHEBI:57586"/>
    </cofactor>
</comment>
<keyword evidence="4" id="KW-0312">Gluconeogenesis</keyword>
<feature type="non-terminal residue" evidence="20">
    <location>
        <position position="1"/>
    </location>
</feature>
<evidence type="ECO:0000259" key="19">
    <source>
        <dbReference type="PROSITE" id="PS50991"/>
    </source>
</evidence>
<dbReference type="InterPro" id="IPR005482">
    <property type="entry name" value="Biotin_COase_C"/>
</dbReference>
<dbReference type="InterPro" id="IPR016185">
    <property type="entry name" value="PreATP-grasp_dom_sf"/>
</dbReference>
<dbReference type="PROSITE" id="PS50975">
    <property type="entry name" value="ATP_GRASP"/>
    <property type="match status" value="1"/>
</dbReference>
<dbReference type="PROSITE" id="PS00188">
    <property type="entry name" value="BIOTIN"/>
    <property type="match status" value="1"/>
</dbReference>
<keyword evidence="21" id="KW-1185">Reference proteome</keyword>
<evidence type="ECO:0000256" key="8">
    <source>
        <dbReference type="ARBA" id="ARBA00022840"/>
    </source>
</evidence>
<dbReference type="GO" id="GO:0005524">
    <property type="term" value="F:ATP binding"/>
    <property type="evidence" value="ECO:0007669"/>
    <property type="project" value="UniProtKB-UniRule"/>
</dbReference>
<sequence>DGGPSSPAARPQQITADKLPPPPFKKVMAANRAEISVRIQRAVTELNMASVAIYVDEDRYGQHRWGPDESYVLEKAEGATPISAYLDIDQIIGIAKDGGVDAIHPGYGFLSESPQFAQACADAGIAFVGPTVENLDTFSDKTSAREAAIAAGVPVVPGSDALKDADEVNAFVDEIGLPVIIKAAMGGGGKGMRVVRERSDLIPFFESASSEALASFGDGSVFIERFVDRPRHIEVQIIGDGNGNVIHLWERDCSIQRRHQKVIEMAPAWSLPDDLRAALHKYAVDLTSKAKYKNAGTVEFLVDQENNPYFIEVNPRIQVEHTVTEEVTGIDVVQTQIRIAGGASFEEIGLRQEDITPRGVAIQCRVTTENPERDFAPDTGIISLYRHSAGAGIRMDGVGYTGLAITPYFDSMIVKYTARGSSFAETVARMRRVLIECRIRGVKTNIPFLLNVLTHPEFESGVVTTAFIDENPGLKKISESTWDFASEEQSDQRKVGKSERLIRYLANLAVNGHPPELGADPTKIVSERTSGTTTVMAVPDEVKAKSTGGMRKILLEQGPEGYAKHVREHKGLLLMDTTWRDAHQSLLATRMRTKELERCAEYTNAALSNAFSLEMWGGATFDVAMRFLHECPWERLESLREKCPDVPFQMLLRGANAVGYTNYPDNVVKKFCKQAKESGVDIFRVFDSLNYLDNLKLGVEAAGEAGGFVEGTMSYTGNVADPTKGKYNLEYYMKLADDLVGMGVHSLAVKDMAGLLTPAATTMLIGALREAHPDTPIHVHTHDTPGTGVASMIAAAQAGADVVDVATDAMSGLTSQPSMGALVSVLAGTDLDTGIDKSSIGPLNTYWENVRSMYLPFESGQLSGSSDVYEHEIPGGQYTNLLYQSRQLGLTDRWPEIKRKYAQANVLLGDIPKVTPSSKVVGDLAQFMVSQNLEPDQVLAEAETLAFPESVVQYLRGEIGVPPGGFPEPLRTKVLSSRNLEGVDGRPGEALADYNFDEATELLTEKYGEKFVNEKDVLSHALYPNVFTEWKEFEAVYGEVGNLPTDLFLNPMKEGDEVEFEQSTGKRVIIKLVSIQPPREDGSRTCTFEVNGERWFMSVTDQSVVDSADIRRKASGPNEIGSPMPGVIVGLKVKEGDSVEEGDPLATLSAMKMETVIPATRAGVVKQVSVNVGDKIDGDDLLLTIEDE</sequence>
<evidence type="ECO:0000256" key="13">
    <source>
        <dbReference type="PIRSR" id="PIRSR001594-3"/>
    </source>
</evidence>
<dbReference type="SUPFAM" id="SSF51230">
    <property type="entry name" value="Single hybrid motif"/>
    <property type="match status" value="1"/>
</dbReference>
<dbReference type="Gene3D" id="2.40.50.100">
    <property type="match status" value="1"/>
</dbReference>
<dbReference type="PROSITE" id="PS50979">
    <property type="entry name" value="BC"/>
    <property type="match status" value="1"/>
</dbReference>
<keyword evidence="5" id="KW-0436">Ligase</keyword>
<name>K0RLG4_THAOC</name>
<feature type="domain" description="Biotin carboxylation" evidence="18">
    <location>
        <begin position="23"/>
        <end position="473"/>
    </location>
</feature>
<dbReference type="FunFam" id="3.30.470.20:FF:000012">
    <property type="entry name" value="Pyruvate carboxylase"/>
    <property type="match status" value="1"/>
</dbReference>
<dbReference type="GO" id="GO:0005737">
    <property type="term" value="C:cytoplasm"/>
    <property type="evidence" value="ECO:0007669"/>
    <property type="project" value="TreeGrafter"/>
</dbReference>
<dbReference type="eggNOG" id="KOG0369">
    <property type="taxonomic scope" value="Eukaryota"/>
</dbReference>
<evidence type="ECO:0000256" key="6">
    <source>
        <dbReference type="ARBA" id="ARBA00022723"/>
    </source>
</evidence>
<feature type="domain" description="ATP-grasp" evidence="17">
    <location>
        <begin position="145"/>
        <end position="341"/>
    </location>
</feature>
<evidence type="ECO:0000256" key="1">
    <source>
        <dbReference type="ARBA" id="ARBA00001953"/>
    </source>
</evidence>
<dbReference type="Gene3D" id="3.30.470.20">
    <property type="entry name" value="ATP-grasp fold, B domain"/>
    <property type="match status" value="1"/>
</dbReference>
<dbReference type="InterPro" id="IPR003379">
    <property type="entry name" value="Carboxylase_cons_dom"/>
</dbReference>
<evidence type="ECO:0000256" key="9">
    <source>
        <dbReference type="ARBA" id="ARBA00023267"/>
    </source>
</evidence>
<dbReference type="UniPathway" id="UPA00138"/>
<feature type="binding site" evidence="12">
    <location>
        <position position="259"/>
    </location>
    <ligand>
        <name>ATP</name>
        <dbReference type="ChEBI" id="CHEBI:30616"/>
    </ligand>
</feature>
<dbReference type="Pfam" id="PF00289">
    <property type="entry name" value="Biotin_carb_N"/>
    <property type="match status" value="1"/>
</dbReference>
<dbReference type="SUPFAM" id="SSF51246">
    <property type="entry name" value="Rudiment single hybrid motif"/>
    <property type="match status" value="1"/>
</dbReference>
<proteinExistence type="predicted"/>
<protein>
    <recommendedName>
        <fullName evidence="3">pyruvate carboxylase</fullName>
        <ecNumber evidence="3">6.4.1.1</ecNumber>
    </recommendedName>
</protein>
<evidence type="ECO:0000256" key="12">
    <source>
        <dbReference type="PIRSR" id="PIRSR001594-2"/>
    </source>
</evidence>
<dbReference type="NCBIfam" id="NF009554">
    <property type="entry name" value="PRK12999.1"/>
    <property type="match status" value="1"/>
</dbReference>
<dbReference type="Pfam" id="PF02436">
    <property type="entry name" value="PYC_OADA"/>
    <property type="match status" value="1"/>
</dbReference>
<dbReference type="InterPro" id="IPR001882">
    <property type="entry name" value="Biotin_BS"/>
</dbReference>
<accession>K0RLG4</accession>
<dbReference type="EMBL" id="AGNL01044525">
    <property type="protein sequence ID" value="EJK49691.1"/>
    <property type="molecule type" value="Genomic_DNA"/>
</dbReference>
<evidence type="ECO:0000259" key="18">
    <source>
        <dbReference type="PROSITE" id="PS50979"/>
    </source>
</evidence>
<dbReference type="AlphaFoldDB" id="K0RLG4"/>
<comment type="caution">
    <text evidence="20">The sequence shown here is derived from an EMBL/GenBank/DDBJ whole genome shotgun (WGS) entry which is preliminary data.</text>
</comment>
<dbReference type="Proteomes" id="UP000266841">
    <property type="component" value="Unassembled WGS sequence"/>
</dbReference>
<dbReference type="FunFam" id="3.20.20.70:FF:000033">
    <property type="entry name" value="Pyruvate carboxylase"/>
    <property type="match status" value="1"/>
</dbReference>
<feature type="domain" description="Pyruvate carboxyltransferase" evidence="19">
    <location>
        <begin position="572"/>
        <end position="841"/>
    </location>
</feature>
<dbReference type="InterPro" id="IPR005930">
    <property type="entry name" value="Pyruv_COase"/>
</dbReference>
<dbReference type="Pfam" id="PF02785">
    <property type="entry name" value="Biotin_carb_C"/>
    <property type="match status" value="1"/>
</dbReference>
<dbReference type="InterPro" id="IPR055268">
    <property type="entry name" value="PCB-like"/>
</dbReference>
<dbReference type="InterPro" id="IPR000891">
    <property type="entry name" value="PYR_CT"/>
</dbReference>
<evidence type="ECO:0000256" key="3">
    <source>
        <dbReference type="ARBA" id="ARBA00013057"/>
    </source>
</evidence>
<dbReference type="InterPro" id="IPR005481">
    <property type="entry name" value="BC-like_N"/>
</dbReference>
<dbReference type="Pfam" id="PF00364">
    <property type="entry name" value="Biotin_lipoyl"/>
    <property type="match status" value="1"/>
</dbReference>
<feature type="active site" evidence="11">
    <location>
        <position position="316"/>
    </location>
</feature>
<dbReference type="PROSITE" id="PS00867">
    <property type="entry name" value="CPSASE_2"/>
    <property type="match status" value="1"/>
</dbReference>
<dbReference type="OrthoDB" id="196847at2759"/>
<dbReference type="Gene3D" id="3.10.600.10">
    <property type="entry name" value="pyruvate carboxylase f1077a mutant domain"/>
    <property type="match status" value="1"/>
</dbReference>
<dbReference type="FunFam" id="2.40.50.100:FF:000003">
    <property type="entry name" value="Acetyl-CoA carboxylase biotin carboxyl carrier protein"/>
    <property type="match status" value="1"/>
</dbReference>
<dbReference type="OMA" id="GQHVFIE"/>
<evidence type="ECO:0000256" key="2">
    <source>
        <dbReference type="ARBA" id="ARBA00004742"/>
    </source>
</evidence>
<dbReference type="PANTHER" id="PTHR43778">
    <property type="entry name" value="PYRUVATE CARBOXYLASE"/>
    <property type="match status" value="1"/>
</dbReference>
<feature type="binding site" evidence="12">
    <location>
        <position position="141"/>
    </location>
    <ligand>
        <name>ATP</name>
        <dbReference type="ChEBI" id="CHEBI:30616"/>
    </ligand>
</feature>
<feature type="binding site" evidence="12">
    <location>
        <position position="915"/>
    </location>
    <ligand>
        <name>substrate</name>
    </ligand>
</feature>
<dbReference type="InterPro" id="IPR013785">
    <property type="entry name" value="Aldolase_TIM"/>
</dbReference>
<feature type="modified residue" description="N6-carboxylysine" evidence="14">
    <location>
        <position position="750"/>
    </location>
</feature>
<dbReference type="SMART" id="SM00878">
    <property type="entry name" value="Biotin_carb_C"/>
    <property type="match status" value="1"/>
</dbReference>
<dbReference type="InterPro" id="IPR011761">
    <property type="entry name" value="ATP-grasp"/>
</dbReference>
<evidence type="ECO:0000313" key="21">
    <source>
        <dbReference type="Proteomes" id="UP000266841"/>
    </source>
</evidence>
<dbReference type="InterPro" id="IPR011764">
    <property type="entry name" value="Biotin_carboxylation_dom"/>
</dbReference>
<organism evidence="20 21">
    <name type="scientific">Thalassiosira oceanica</name>
    <name type="common">Marine diatom</name>
    <dbReference type="NCBI Taxonomy" id="159749"/>
    <lineage>
        <taxon>Eukaryota</taxon>
        <taxon>Sar</taxon>
        <taxon>Stramenopiles</taxon>
        <taxon>Ochrophyta</taxon>
        <taxon>Bacillariophyta</taxon>
        <taxon>Coscinodiscophyceae</taxon>
        <taxon>Thalassiosirophycidae</taxon>
        <taxon>Thalassiosirales</taxon>
        <taxon>Thalassiosiraceae</taxon>
        <taxon>Thalassiosira</taxon>
    </lineage>
</organism>
<dbReference type="Pfam" id="PF02786">
    <property type="entry name" value="CPSase_L_D2"/>
    <property type="match status" value="1"/>
</dbReference>
<dbReference type="Gene3D" id="3.20.20.70">
    <property type="entry name" value="Aldolase class I"/>
    <property type="match status" value="1"/>
</dbReference>
<evidence type="ECO:0000256" key="10">
    <source>
        <dbReference type="ARBA" id="ARBA00023268"/>
    </source>
</evidence>
<feature type="binding site" evidence="12">
    <location>
        <position position="653"/>
    </location>
    <ligand>
        <name>substrate</name>
    </ligand>
</feature>
<evidence type="ECO:0000256" key="5">
    <source>
        <dbReference type="ARBA" id="ARBA00022598"/>
    </source>
</evidence>
<evidence type="ECO:0000256" key="7">
    <source>
        <dbReference type="ARBA" id="ARBA00022741"/>
    </source>
</evidence>
<dbReference type="EC" id="6.4.1.1" evidence="3"/>
<keyword evidence="9" id="KW-0092">Biotin</keyword>
<feature type="domain" description="Lipoyl-binding" evidence="16">
    <location>
        <begin position="1111"/>
        <end position="1186"/>
    </location>
</feature>
<dbReference type="GO" id="GO:0004736">
    <property type="term" value="F:pyruvate carboxylase activity"/>
    <property type="evidence" value="ECO:0007669"/>
    <property type="project" value="UniProtKB-EC"/>
</dbReference>
<evidence type="ECO:0000313" key="20">
    <source>
        <dbReference type="EMBL" id="EJK49691.1"/>
    </source>
</evidence>
<dbReference type="GO" id="GO:0006094">
    <property type="term" value="P:gluconeogenesis"/>
    <property type="evidence" value="ECO:0007669"/>
    <property type="project" value="UniProtKB-UniPathway"/>
</dbReference>
<keyword evidence="7 12" id="KW-0547">Nucleotide-binding</keyword>
<dbReference type="CDD" id="cd06850">
    <property type="entry name" value="biotinyl_domain"/>
    <property type="match status" value="1"/>
</dbReference>
<evidence type="ECO:0000256" key="14">
    <source>
        <dbReference type="PIRSR" id="PIRSR001594-4"/>
    </source>
</evidence>
<dbReference type="FunFam" id="3.30.1490.20:FF:000003">
    <property type="entry name" value="acetyl-CoA carboxylase isoform X1"/>
    <property type="match status" value="1"/>
</dbReference>
<dbReference type="GO" id="GO:0046872">
    <property type="term" value="F:metal ion binding"/>
    <property type="evidence" value="ECO:0007669"/>
    <property type="project" value="UniProtKB-KW"/>
</dbReference>
<dbReference type="InterPro" id="IPR000089">
    <property type="entry name" value="Biotin_lipoyl"/>
</dbReference>
<dbReference type="SUPFAM" id="SSF89000">
    <property type="entry name" value="post-HMGL domain-like"/>
    <property type="match status" value="1"/>
</dbReference>
<evidence type="ECO:0000259" key="16">
    <source>
        <dbReference type="PROSITE" id="PS50968"/>
    </source>
</evidence>
<feature type="binding site" description="via carbamate group" evidence="13">
    <location>
        <position position="750"/>
    </location>
    <ligand>
        <name>Mn(2+)</name>
        <dbReference type="ChEBI" id="CHEBI:29035"/>
    </ligand>
</feature>
<dbReference type="PANTHER" id="PTHR43778:SF2">
    <property type="entry name" value="PYRUVATE CARBOXYLASE, MITOCHONDRIAL"/>
    <property type="match status" value="1"/>
</dbReference>
<dbReference type="InterPro" id="IPR005479">
    <property type="entry name" value="CPAse_ATP-bd"/>
</dbReference>
<dbReference type="SUPFAM" id="SSF51569">
    <property type="entry name" value="Aldolase"/>
    <property type="match status" value="1"/>
</dbReference>
<keyword evidence="10" id="KW-0511">Multifunctional enzyme</keyword>
<evidence type="ECO:0000256" key="4">
    <source>
        <dbReference type="ARBA" id="ARBA00022432"/>
    </source>
</evidence>
<dbReference type="InterPro" id="IPR011053">
    <property type="entry name" value="Single_hybrid_motif"/>
</dbReference>
<feature type="modified residue" description="N6-biotinyllysine" evidence="14">
    <location>
        <position position="1152"/>
    </location>
</feature>
<comment type="pathway">
    <text evidence="2">Carbohydrate biosynthesis; gluconeogenesis.</text>
</comment>
<dbReference type="PROSITE" id="PS50991">
    <property type="entry name" value="PYR_CT"/>
    <property type="match status" value="1"/>
</dbReference>
<dbReference type="PIRSF" id="PIRSF001594">
    <property type="entry name" value="Pyruv_carbox"/>
    <property type="match status" value="1"/>
</dbReference>
<feature type="region of interest" description="Disordered" evidence="15">
    <location>
        <begin position="1"/>
        <end position="23"/>
    </location>
</feature>
<dbReference type="SUPFAM" id="SSF56059">
    <property type="entry name" value="Glutathione synthetase ATP-binding domain-like"/>
    <property type="match status" value="1"/>
</dbReference>